<accession>A0A1L0CQ51</accession>
<dbReference type="VEuPathDB" id="FungiDB:HGUI_03325"/>
<keyword evidence="2" id="KW-1185">Reference proteome</keyword>
<organism evidence="1 2">
    <name type="scientific">Hanseniaspora guilliermondii</name>
    <dbReference type="NCBI Taxonomy" id="56406"/>
    <lineage>
        <taxon>Eukaryota</taxon>
        <taxon>Fungi</taxon>
        <taxon>Dikarya</taxon>
        <taxon>Ascomycota</taxon>
        <taxon>Saccharomycotina</taxon>
        <taxon>Saccharomycetes</taxon>
        <taxon>Saccharomycodales</taxon>
        <taxon>Saccharomycodaceae</taxon>
        <taxon>Hanseniaspora</taxon>
    </lineage>
</organism>
<dbReference type="EMBL" id="FQNF01000080">
    <property type="protein sequence ID" value="SGZ41125.1"/>
    <property type="molecule type" value="Genomic_DNA"/>
</dbReference>
<reference evidence="2" key="1">
    <citation type="submission" date="2016-11" db="EMBL/GenBank/DDBJ databases">
        <authorList>
            <person name="Guldener U."/>
        </authorList>
    </citation>
    <scope>NUCLEOTIDE SEQUENCE [LARGE SCALE GENOMIC DNA]</scope>
</reference>
<dbReference type="AlphaFoldDB" id="A0A1L0CQ51"/>
<name>A0A1L0CQ51_9ASCO</name>
<evidence type="ECO:0000313" key="2">
    <source>
        <dbReference type="Proteomes" id="UP000183365"/>
    </source>
</evidence>
<gene>
    <name evidence="1" type="ORF">HGUI_03325</name>
</gene>
<dbReference type="Proteomes" id="UP000183365">
    <property type="component" value="Unassembled WGS sequence"/>
</dbReference>
<dbReference type="OrthoDB" id="3972705at2759"/>
<proteinExistence type="predicted"/>
<evidence type="ECO:0000313" key="1">
    <source>
        <dbReference type="EMBL" id="SGZ41125.1"/>
    </source>
</evidence>
<protein>
    <submittedName>
        <fullName evidence="1">Uncharacterized protein</fullName>
    </submittedName>
</protein>
<sequence>MSKGNNYKQIYQFLLPDFDNKLSEKQQNLLINDLIKYRSFAQIYESRLSSKYQGIDSLPILANILINLHLSKLKNSSFILENFNPLGGSNINRMQFNYLKRYYLEKLFNIKTDDVKLKKDNVLKGKSSKSLVKKPVVQYSYKNTLKTKYQKVDLTSLLNQEYTEHKDDNEVSNENVPEEDVKLNTTSYPSIPIKDIFDISEILDFDDDLKFLLLNTYLILSKFFNCKKKLLCGLCTFISKEYFKELIKINKNFDLLINKKITTLFSCDLEDMKLYHELVLPYLQKSFVVDEISLQREFLNEQIFSQYDDYKKLKKPSNNNQWLDDILLKINK</sequence>